<dbReference type="GO" id="GO:0050152">
    <property type="term" value="F:omega-amidase activity"/>
    <property type="evidence" value="ECO:0007669"/>
    <property type="project" value="UniProtKB-EC"/>
</dbReference>
<comment type="similarity">
    <text evidence="1">Belongs to the carbon-nitrogen hydrolase superfamily. NIT1/NIT2 family.</text>
</comment>
<dbReference type="EMBL" id="BMJC01000004">
    <property type="protein sequence ID" value="GGB10903.1"/>
    <property type="molecule type" value="Genomic_DNA"/>
</dbReference>
<dbReference type="Pfam" id="PF00795">
    <property type="entry name" value="CN_hydrolase"/>
    <property type="match status" value="1"/>
</dbReference>
<evidence type="ECO:0000256" key="1">
    <source>
        <dbReference type="ARBA" id="ARBA00010613"/>
    </source>
</evidence>
<reference evidence="7" key="1">
    <citation type="journal article" date="2014" name="Int. J. Syst. Evol. Microbiol.">
        <title>Complete genome sequence of Corynebacterium casei LMG S-19264T (=DSM 44701T), isolated from a smear-ripened cheese.</title>
        <authorList>
            <consortium name="US DOE Joint Genome Institute (JGI-PGF)"/>
            <person name="Walter F."/>
            <person name="Albersmeier A."/>
            <person name="Kalinowski J."/>
            <person name="Ruckert C."/>
        </authorList>
    </citation>
    <scope>NUCLEOTIDE SEQUENCE</scope>
    <source>
        <strain evidence="7">CGMCC 1.15448</strain>
    </source>
</reference>
<dbReference type="PROSITE" id="PS50263">
    <property type="entry name" value="CN_HYDROLASE"/>
    <property type="match status" value="1"/>
</dbReference>
<dbReference type="AlphaFoldDB" id="A0A8J2UFK5"/>
<sequence>MPPSLTITTIQPDLIWEDKAANLRRLETQILSIPGSTELVVLPEMFSTGFSMKPEVLAEPMSGATVNWMREIAARRKIILTGSLIIEEEGRYFNRLIWMLPNGQYGYYDKRHRFAYAGENGHYTAGCKRLVASVKGWRVLLLVCYDLRFPVWSRQTPQEPEDYLEPATDPAAPGEAALEYDLIIYVANWPESRSLAWKTLLQARAIENQSFVVGVNRVGDDGNSIYHSGDSMVVGPLGELLYHGVAKEEVHTVTLEKDALEEVRKRFPFWRDADNFSIEP</sequence>
<protein>
    <recommendedName>
        <fullName evidence="5">Omega-amidase YafV</fullName>
        <ecNumber evidence="3">3.5.1.3</ecNumber>
    </recommendedName>
</protein>
<evidence type="ECO:0000256" key="4">
    <source>
        <dbReference type="ARBA" id="ARBA00052904"/>
    </source>
</evidence>
<dbReference type="CDD" id="cd07575">
    <property type="entry name" value="Xc-1258_like"/>
    <property type="match status" value="1"/>
</dbReference>
<dbReference type="InterPro" id="IPR036526">
    <property type="entry name" value="C-N_Hydrolase_sf"/>
</dbReference>
<dbReference type="FunFam" id="3.60.110.10:FF:000004">
    <property type="entry name" value="Carbon-nitrogen hydrolase"/>
    <property type="match status" value="1"/>
</dbReference>
<dbReference type="SUPFAM" id="SSF56317">
    <property type="entry name" value="Carbon-nitrogen hydrolase"/>
    <property type="match status" value="1"/>
</dbReference>
<dbReference type="InterPro" id="IPR003010">
    <property type="entry name" value="C-N_Hydrolase"/>
</dbReference>
<accession>A0A8J2UFK5</accession>
<evidence type="ECO:0000259" key="6">
    <source>
        <dbReference type="PROSITE" id="PS50263"/>
    </source>
</evidence>
<evidence type="ECO:0000313" key="7">
    <source>
        <dbReference type="EMBL" id="GGB10903.1"/>
    </source>
</evidence>
<dbReference type="GO" id="GO:0106008">
    <property type="term" value="F:2-oxoglutaramate amidase activity"/>
    <property type="evidence" value="ECO:0007669"/>
    <property type="project" value="TreeGrafter"/>
</dbReference>
<proteinExistence type="inferred from homology"/>
<dbReference type="PANTHER" id="PTHR47799:SF1">
    <property type="entry name" value="OMEGA-AMIDASE YAFV"/>
    <property type="match status" value="1"/>
</dbReference>
<dbReference type="PANTHER" id="PTHR47799">
    <property type="entry name" value="OMEGA-AMIDASE YAFV"/>
    <property type="match status" value="1"/>
</dbReference>
<keyword evidence="2" id="KW-0378">Hydrolase</keyword>
<dbReference type="InterPro" id="IPR052737">
    <property type="entry name" value="Omega-amidase_YafV"/>
</dbReference>
<keyword evidence="8" id="KW-1185">Reference proteome</keyword>
<dbReference type="RefSeq" id="WP_188934648.1">
    <property type="nucleotide sequence ID" value="NZ_BMJC01000004.1"/>
</dbReference>
<dbReference type="Proteomes" id="UP000607559">
    <property type="component" value="Unassembled WGS sequence"/>
</dbReference>
<evidence type="ECO:0000313" key="8">
    <source>
        <dbReference type="Proteomes" id="UP000607559"/>
    </source>
</evidence>
<evidence type="ECO:0000256" key="3">
    <source>
        <dbReference type="ARBA" id="ARBA00039118"/>
    </source>
</evidence>
<name>A0A8J2UFK5_9BACT</name>
<dbReference type="EC" id="3.5.1.3" evidence="3"/>
<gene>
    <name evidence="7" type="ORF">GCM10011511_38090</name>
</gene>
<evidence type="ECO:0000256" key="5">
    <source>
        <dbReference type="ARBA" id="ARBA00072139"/>
    </source>
</evidence>
<dbReference type="Gene3D" id="3.60.110.10">
    <property type="entry name" value="Carbon-nitrogen hydrolase"/>
    <property type="match status" value="1"/>
</dbReference>
<feature type="domain" description="CN hydrolase" evidence="6">
    <location>
        <begin position="5"/>
        <end position="257"/>
    </location>
</feature>
<evidence type="ECO:0000256" key="2">
    <source>
        <dbReference type="ARBA" id="ARBA00022801"/>
    </source>
</evidence>
<organism evidence="7 8">
    <name type="scientific">Puia dinghuensis</name>
    <dbReference type="NCBI Taxonomy" id="1792502"/>
    <lineage>
        <taxon>Bacteria</taxon>
        <taxon>Pseudomonadati</taxon>
        <taxon>Bacteroidota</taxon>
        <taxon>Chitinophagia</taxon>
        <taxon>Chitinophagales</taxon>
        <taxon>Chitinophagaceae</taxon>
        <taxon>Puia</taxon>
    </lineage>
</organism>
<reference evidence="7" key="2">
    <citation type="submission" date="2020-09" db="EMBL/GenBank/DDBJ databases">
        <authorList>
            <person name="Sun Q."/>
            <person name="Zhou Y."/>
        </authorList>
    </citation>
    <scope>NUCLEOTIDE SEQUENCE</scope>
    <source>
        <strain evidence="7">CGMCC 1.15448</strain>
    </source>
</reference>
<comment type="caution">
    <text evidence="7">The sequence shown here is derived from an EMBL/GenBank/DDBJ whole genome shotgun (WGS) entry which is preliminary data.</text>
</comment>
<comment type="catalytic activity">
    <reaction evidence="4">
        <text>a monoamide of a dicarboxylate + H2O = a dicarboxylate + NH4(+)</text>
        <dbReference type="Rhea" id="RHEA:11716"/>
        <dbReference type="ChEBI" id="CHEBI:15377"/>
        <dbReference type="ChEBI" id="CHEBI:28938"/>
        <dbReference type="ChEBI" id="CHEBI:28965"/>
        <dbReference type="ChEBI" id="CHEBI:77450"/>
        <dbReference type="EC" id="3.5.1.3"/>
    </reaction>
</comment>